<dbReference type="InterPro" id="IPR013078">
    <property type="entry name" value="His_Pase_superF_clade-1"/>
</dbReference>
<dbReference type="PROSITE" id="PS00175">
    <property type="entry name" value="PG_MUTASE"/>
    <property type="match status" value="1"/>
</dbReference>
<dbReference type="EMBL" id="FOGQ01000005">
    <property type="protein sequence ID" value="SER95269.1"/>
    <property type="molecule type" value="Genomic_DNA"/>
</dbReference>
<dbReference type="SUPFAM" id="SSF53254">
    <property type="entry name" value="Phosphoglycerate mutase-like"/>
    <property type="match status" value="1"/>
</dbReference>
<dbReference type="SMART" id="SM00855">
    <property type="entry name" value="PGAM"/>
    <property type="match status" value="1"/>
</dbReference>
<sequence length="199" mass="21369">MLILLRHGQTTSNVGRALDTALPGAPLTELGQQQAREVGPELMDLYNPELVVTSEALRARQTGQLAFGSHFDDIPAVAGLQEITAGDHEMLNTPEAHEAYHGTVHSWFGGDSDVAIPGGEDAHQFLDRYRGGVAEALRGGHGSAVVVSHGAAIRMFAVRAAGIDPQFAVHNPLPNCRFVVLHPTATFGQWELVRWGDHS</sequence>
<name>A0A1H9TEK8_9CORY</name>
<dbReference type="GO" id="GO:0005737">
    <property type="term" value="C:cytoplasm"/>
    <property type="evidence" value="ECO:0007669"/>
    <property type="project" value="TreeGrafter"/>
</dbReference>
<organism evidence="3 4">
    <name type="scientific">Corynebacterium cystitidis DSM 20524</name>
    <dbReference type="NCBI Taxonomy" id="1121357"/>
    <lineage>
        <taxon>Bacteria</taxon>
        <taxon>Bacillati</taxon>
        <taxon>Actinomycetota</taxon>
        <taxon>Actinomycetes</taxon>
        <taxon>Mycobacteriales</taxon>
        <taxon>Corynebacteriaceae</taxon>
        <taxon>Corynebacterium</taxon>
    </lineage>
</organism>
<evidence type="ECO:0000256" key="1">
    <source>
        <dbReference type="ARBA" id="ARBA00023152"/>
    </source>
</evidence>
<protein>
    <submittedName>
        <fullName evidence="3">Probable phosphoglycerate mutase</fullName>
    </submittedName>
</protein>
<dbReference type="PANTHER" id="PTHR48100">
    <property type="entry name" value="BROAD-SPECIFICITY PHOSPHATASE YOR283W-RELATED"/>
    <property type="match status" value="1"/>
</dbReference>
<proteinExistence type="predicted"/>
<accession>A0A1H9TEK8</accession>
<dbReference type="InterPro" id="IPR001345">
    <property type="entry name" value="PG/BPGM_mutase_AS"/>
</dbReference>
<dbReference type="CDD" id="cd07067">
    <property type="entry name" value="HP_PGM_like"/>
    <property type="match status" value="1"/>
</dbReference>
<dbReference type="STRING" id="1121357.SAMN05661109_01429"/>
<keyword evidence="2" id="KW-0413">Isomerase</keyword>
<dbReference type="GO" id="GO:0016791">
    <property type="term" value="F:phosphatase activity"/>
    <property type="evidence" value="ECO:0007669"/>
    <property type="project" value="TreeGrafter"/>
</dbReference>
<dbReference type="RefSeq" id="WP_092258288.1">
    <property type="nucleotide sequence ID" value="NZ_CP047199.1"/>
</dbReference>
<dbReference type="InterPro" id="IPR050275">
    <property type="entry name" value="PGM_Phosphatase"/>
</dbReference>
<dbReference type="InterPro" id="IPR029033">
    <property type="entry name" value="His_PPase_superfam"/>
</dbReference>
<keyword evidence="4" id="KW-1185">Reference proteome</keyword>
<reference evidence="4" key="1">
    <citation type="submission" date="2016-10" db="EMBL/GenBank/DDBJ databases">
        <authorList>
            <person name="Varghese N."/>
            <person name="Submissions S."/>
        </authorList>
    </citation>
    <scope>NUCLEOTIDE SEQUENCE [LARGE SCALE GENOMIC DNA]</scope>
    <source>
        <strain evidence="4">DSM 20524</strain>
    </source>
</reference>
<dbReference type="Proteomes" id="UP000198929">
    <property type="component" value="Unassembled WGS sequence"/>
</dbReference>
<keyword evidence="1" id="KW-0324">Glycolysis</keyword>
<dbReference type="AlphaFoldDB" id="A0A1H9TEK8"/>
<gene>
    <name evidence="3" type="ORF">SAMN05661109_01429</name>
</gene>
<evidence type="ECO:0000313" key="4">
    <source>
        <dbReference type="Proteomes" id="UP000198929"/>
    </source>
</evidence>
<evidence type="ECO:0000256" key="2">
    <source>
        <dbReference type="ARBA" id="ARBA00023235"/>
    </source>
</evidence>
<evidence type="ECO:0000313" key="3">
    <source>
        <dbReference type="EMBL" id="SER95269.1"/>
    </source>
</evidence>
<dbReference type="Pfam" id="PF00300">
    <property type="entry name" value="His_Phos_1"/>
    <property type="match status" value="1"/>
</dbReference>
<dbReference type="PANTHER" id="PTHR48100:SF1">
    <property type="entry name" value="HISTIDINE PHOSPHATASE FAMILY PROTEIN-RELATED"/>
    <property type="match status" value="1"/>
</dbReference>
<dbReference type="Gene3D" id="3.40.50.1240">
    <property type="entry name" value="Phosphoglycerate mutase-like"/>
    <property type="match status" value="1"/>
</dbReference>